<sequence length="514" mass="58886">MEVTLLCGGFAFAIPESAAKESPVLAKTIESLPEAPLRVIPITDFDLDAVNCFVEFLKSRSYAVNKNLFPSVIEAGIGKPPKEIPFTQDFLIRHLMMSSVGRRYEIPKLSEFARGQIEIILRKHWSDGAFLGALAIALKHTDDHDLHRVLWSQARSHLHSLTPTPEFDPVTFLKSFHSSLRACPEPAPTNSDELEKLKDQVSLFQRRSSELSIERDELEHRLSEVSRDRDERRQLAERFRAQISALQQQVEVLSKEKDSLHSDIEEAAELRENARLEAQNASTKFDQVSKKLAEANKRHTISEAEHAAKAQIAHTKLREAEKSLSTSENEVRIISSERNLLRVRWKEEKTKTSTLTKEIDDLKLAIDLERSIKDTVPVAVRDDLKQALEAEQGEVKRLNTELDKAQRSLQATTAMPQAERDRLYESLGAEKNKVVNLTRERNQAMAERDESKRQLVKEIEEKLSAIEKIEDLIDCFHDYDRCRQCGWGFGAWVEDDGDRILVRCDRCRTRHWHD</sequence>
<protein>
    <submittedName>
        <fullName evidence="2">Uncharacterized protein</fullName>
    </submittedName>
</protein>
<dbReference type="EMBL" id="PXOF01000023">
    <property type="protein sequence ID" value="RGP74191.1"/>
    <property type="molecule type" value="Genomic_DNA"/>
</dbReference>
<evidence type="ECO:0000313" key="3">
    <source>
        <dbReference type="Proteomes" id="UP000266152"/>
    </source>
</evidence>
<comment type="caution">
    <text evidence="2">The sequence shown here is derived from an EMBL/GenBank/DDBJ whole genome shotgun (WGS) entry which is preliminary data.</text>
</comment>
<gene>
    <name evidence="2" type="ORF">FSPOR_1886</name>
</gene>
<reference evidence="2 3" key="1">
    <citation type="journal article" date="2018" name="PLoS Pathog.">
        <title>Evolution of structural diversity of trichothecenes, a family of toxins produced by plant pathogenic and entomopathogenic fungi.</title>
        <authorList>
            <person name="Proctor R.H."/>
            <person name="McCormick S.P."/>
            <person name="Kim H.S."/>
            <person name="Cardoza R.E."/>
            <person name="Stanley A.M."/>
            <person name="Lindo L."/>
            <person name="Kelly A."/>
            <person name="Brown D.W."/>
            <person name="Lee T."/>
            <person name="Vaughan M.M."/>
            <person name="Alexander N.J."/>
            <person name="Busman M."/>
            <person name="Gutierrez S."/>
        </authorList>
    </citation>
    <scope>NUCLEOTIDE SEQUENCE [LARGE SCALE GENOMIC DNA]</scope>
    <source>
        <strain evidence="2 3">NRRL 3299</strain>
    </source>
</reference>
<organism evidence="2 3">
    <name type="scientific">Fusarium sporotrichioides</name>
    <dbReference type="NCBI Taxonomy" id="5514"/>
    <lineage>
        <taxon>Eukaryota</taxon>
        <taxon>Fungi</taxon>
        <taxon>Dikarya</taxon>
        <taxon>Ascomycota</taxon>
        <taxon>Pezizomycotina</taxon>
        <taxon>Sordariomycetes</taxon>
        <taxon>Hypocreomycetidae</taxon>
        <taxon>Hypocreales</taxon>
        <taxon>Nectriaceae</taxon>
        <taxon>Fusarium</taxon>
    </lineage>
</organism>
<name>A0A395SP10_FUSSP</name>
<evidence type="ECO:0000313" key="2">
    <source>
        <dbReference type="EMBL" id="RGP74191.1"/>
    </source>
</evidence>
<dbReference type="AlphaFoldDB" id="A0A395SP10"/>
<feature type="coiled-coil region" evidence="1">
    <location>
        <begin position="381"/>
        <end position="472"/>
    </location>
</feature>
<evidence type="ECO:0000256" key="1">
    <source>
        <dbReference type="SAM" id="Coils"/>
    </source>
</evidence>
<accession>A0A395SP10</accession>
<keyword evidence="3" id="KW-1185">Reference proteome</keyword>
<proteinExistence type="predicted"/>
<keyword evidence="1" id="KW-0175">Coiled coil</keyword>
<dbReference type="Proteomes" id="UP000266152">
    <property type="component" value="Unassembled WGS sequence"/>
</dbReference>
<feature type="coiled-coil region" evidence="1">
    <location>
        <begin position="194"/>
        <end position="337"/>
    </location>
</feature>
<dbReference type="STRING" id="5514.A0A395SP10"/>